<feature type="region of interest" description="Disordered" evidence="1">
    <location>
        <begin position="295"/>
        <end position="322"/>
    </location>
</feature>
<feature type="compositionally biased region" description="Basic and acidic residues" evidence="1">
    <location>
        <begin position="295"/>
        <end position="315"/>
    </location>
</feature>
<gene>
    <name evidence="4" type="primary">cpaB</name>
    <name evidence="4" type="ORF">HKW67_20640</name>
</gene>
<dbReference type="AlphaFoldDB" id="A0A6M4IUA3"/>
<evidence type="ECO:0000313" key="4">
    <source>
        <dbReference type="EMBL" id="QJR37755.1"/>
    </source>
</evidence>
<accession>A0A6M4IUA3</accession>
<sequence length="322" mass="34036">MFGDRRYRFVLYVALLVAGLATLGVYRVIDGMRASSRVATQNVVIASADVPEGTALTAATLAVVQLPVAAVPAGSYTSPDSVVGRVSRIPIFKGEAIVPGRLAPDGTAGGIEVKILPGKRAMSVRIDDVAGISGMVQPNSRVDVMLTTRDATAQGAQVSKLFMSNMRILSIGSNIARGEDGRPINAPTATLEVTPAEAERLALAVREGAIQLVLRGYGDPDSVQTTGAKRGDLLTQVDNGPPPAPAPAPARVSRAPARPAPTPVPVANVPIPEKTDSVVVRIYRGDQLSSLKFEQARDSVRRDSLRRAEQRRRDSMPPSPLR</sequence>
<dbReference type="Proteomes" id="UP000500938">
    <property type="component" value="Chromosome"/>
</dbReference>
<feature type="region of interest" description="Disordered" evidence="1">
    <location>
        <begin position="237"/>
        <end position="268"/>
    </location>
</feature>
<organism evidence="4 5">
    <name type="scientific">Gemmatimonas groenlandica</name>
    <dbReference type="NCBI Taxonomy" id="2732249"/>
    <lineage>
        <taxon>Bacteria</taxon>
        <taxon>Pseudomonadati</taxon>
        <taxon>Gemmatimonadota</taxon>
        <taxon>Gemmatimonadia</taxon>
        <taxon>Gemmatimonadales</taxon>
        <taxon>Gemmatimonadaceae</taxon>
        <taxon>Gemmatimonas</taxon>
    </lineage>
</organism>
<reference evidence="4 5" key="1">
    <citation type="submission" date="2020-05" db="EMBL/GenBank/DDBJ databases">
        <title>Complete genome sequence of Gemmatimonas greenlandica TET16.</title>
        <authorList>
            <person name="Zeng Y."/>
        </authorList>
    </citation>
    <scope>NUCLEOTIDE SEQUENCE [LARGE SCALE GENOMIC DNA]</scope>
    <source>
        <strain evidence="4 5">TET16</strain>
    </source>
</reference>
<dbReference type="Gene3D" id="3.90.1210.10">
    <property type="entry name" value="Antifreeze-like/N-acetylneuraminic acid synthase C-terminal domain"/>
    <property type="match status" value="1"/>
</dbReference>
<dbReference type="InterPro" id="IPR013974">
    <property type="entry name" value="SAF"/>
</dbReference>
<dbReference type="Pfam" id="PF16976">
    <property type="entry name" value="RcpC"/>
    <property type="match status" value="1"/>
</dbReference>
<dbReference type="RefSeq" id="WP_171227190.1">
    <property type="nucleotide sequence ID" value="NZ_CP053085.1"/>
</dbReference>
<evidence type="ECO:0000259" key="3">
    <source>
        <dbReference type="SMART" id="SM00858"/>
    </source>
</evidence>
<dbReference type="InterPro" id="IPR031571">
    <property type="entry name" value="RcpC_dom"/>
</dbReference>
<evidence type="ECO:0000256" key="1">
    <source>
        <dbReference type="SAM" id="MobiDB-lite"/>
    </source>
</evidence>
<evidence type="ECO:0000256" key="2">
    <source>
        <dbReference type="SAM" id="Phobius"/>
    </source>
</evidence>
<dbReference type="SMART" id="SM00858">
    <property type="entry name" value="SAF"/>
    <property type="match status" value="1"/>
</dbReference>
<dbReference type="KEGG" id="ggr:HKW67_20640"/>
<keyword evidence="2" id="KW-0472">Membrane</keyword>
<protein>
    <submittedName>
        <fullName evidence="4">Flp pilus assembly protein CpaB</fullName>
    </submittedName>
</protein>
<feature type="domain" description="SAF" evidence="3">
    <location>
        <begin position="41"/>
        <end position="103"/>
    </location>
</feature>
<evidence type="ECO:0000313" key="5">
    <source>
        <dbReference type="Proteomes" id="UP000500938"/>
    </source>
</evidence>
<name>A0A6M4IUA3_9BACT</name>
<dbReference type="EMBL" id="CP053085">
    <property type="protein sequence ID" value="QJR37755.1"/>
    <property type="molecule type" value="Genomic_DNA"/>
</dbReference>
<keyword evidence="2" id="KW-0812">Transmembrane</keyword>
<dbReference type="InterPro" id="IPR017592">
    <property type="entry name" value="Pilus_assmbl_Flp-typ_CpaB"/>
</dbReference>
<dbReference type="CDD" id="cd11614">
    <property type="entry name" value="SAF_CpaB_FlgA_like"/>
    <property type="match status" value="1"/>
</dbReference>
<dbReference type="Pfam" id="PF08666">
    <property type="entry name" value="SAF"/>
    <property type="match status" value="1"/>
</dbReference>
<keyword evidence="5" id="KW-1185">Reference proteome</keyword>
<feature type="transmembrane region" description="Helical" evidence="2">
    <location>
        <begin position="9"/>
        <end position="29"/>
    </location>
</feature>
<dbReference type="NCBIfam" id="TIGR03177">
    <property type="entry name" value="pilus_cpaB"/>
    <property type="match status" value="1"/>
</dbReference>
<proteinExistence type="predicted"/>
<keyword evidence="2" id="KW-1133">Transmembrane helix</keyword>